<dbReference type="SUPFAM" id="SSF51735">
    <property type="entry name" value="NAD(P)-binding Rossmann-fold domains"/>
    <property type="match status" value="1"/>
</dbReference>
<evidence type="ECO:0000256" key="1">
    <source>
        <dbReference type="ARBA" id="ARBA00023002"/>
    </source>
</evidence>
<keyword evidence="1" id="KW-0560">Oxidoreductase</keyword>
<dbReference type="PANTHER" id="PTHR43975:SF2">
    <property type="entry name" value="EG:BACR7A4.14 PROTEIN-RELATED"/>
    <property type="match status" value="1"/>
</dbReference>
<dbReference type="PANTHER" id="PTHR43975">
    <property type="entry name" value="ZGC:101858"/>
    <property type="match status" value="1"/>
</dbReference>
<dbReference type="InterPro" id="IPR036291">
    <property type="entry name" value="NAD(P)-bd_dom_sf"/>
</dbReference>
<dbReference type="Gene3D" id="3.40.50.720">
    <property type="entry name" value="NAD(P)-binding Rossmann-like Domain"/>
    <property type="match status" value="1"/>
</dbReference>
<dbReference type="PRINTS" id="PR00080">
    <property type="entry name" value="SDRFAMILY"/>
</dbReference>
<sequence length="249" mass="26371">MRFQDKVVVITGASSGIGAAAAKLLVKEGASVVLVARNQEKLANVEKQCAAIGKSPLVIRADVANEKDAKRIIDETIDKYGKLDILVNNAGIFRFDLVLSDTLMKSFDEIMNVNLRAAVLITSLASPHLIKTKGNIINISSSLGQVIKMNNCISYATSKAALDHFTRGAALELSAHGVRVNAISPGPVRTDIMENAGIATSWDDSSTFTALNRVSEPEEVADLIAFLASDAAKGITGSNYAIENGASLK</sequence>
<dbReference type="EMBL" id="OU963914">
    <property type="protein sequence ID" value="CAH0402612.1"/>
    <property type="molecule type" value="Genomic_DNA"/>
</dbReference>
<dbReference type="InterPro" id="IPR002347">
    <property type="entry name" value="SDR_fam"/>
</dbReference>
<organism evidence="2 3">
    <name type="scientific">Chilo suppressalis</name>
    <name type="common">Asiatic rice borer moth</name>
    <dbReference type="NCBI Taxonomy" id="168631"/>
    <lineage>
        <taxon>Eukaryota</taxon>
        <taxon>Metazoa</taxon>
        <taxon>Ecdysozoa</taxon>
        <taxon>Arthropoda</taxon>
        <taxon>Hexapoda</taxon>
        <taxon>Insecta</taxon>
        <taxon>Pterygota</taxon>
        <taxon>Neoptera</taxon>
        <taxon>Endopterygota</taxon>
        <taxon>Lepidoptera</taxon>
        <taxon>Glossata</taxon>
        <taxon>Ditrysia</taxon>
        <taxon>Pyraloidea</taxon>
        <taxon>Crambidae</taxon>
        <taxon>Crambinae</taxon>
        <taxon>Chilo</taxon>
    </lineage>
</organism>
<accession>A0ABN8B4U0</accession>
<proteinExistence type="predicted"/>
<dbReference type="PROSITE" id="PS00061">
    <property type="entry name" value="ADH_SHORT"/>
    <property type="match status" value="1"/>
</dbReference>
<evidence type="ECO:0000313" key="3">
    <source>
        <dbReference type="Proteomes" id="UP001153292"/>
    </source>
</evidence>
<name>A0ABN8B4U0_CHISP</name>
<keyword evidence="3" id="KW-1185">Reference proteome</keyword>
<dbReference type="Pfam" id="PF13561">
    <property type="entry name" value="adh_short_C2"/>
    <property type="match status" value="1"/>
</dbReference>
<dbReference type="InterPro" id="IPR020904">
    <property type="entry name" value="Sc_DH/Rdtase_CS"/>
</dbReference>
<evidence type="ECO:0000313" key="2">
    <source>
        <dbReference type="EMBL" id="CAH0402612.1"/>
    </source>
</evidence>
<dbReference type="Proteomes" id="UP001153292">
    <property type="component" value="Chromosome 21"/>
</dbReference>
<protein>
    <submittedName>
        <fullName evidence="2">Uncharacterized protein</fullName>
    </submittedName>
</protein>
<dbReference type="PRINTS" id="PR00081">
    <property type="entry name" value="GDHRDH"/>
</dbReference>
<reference evidence="2" key="1">
    <citation type="submission" date="2021-12" db="EMBL/GenBank/DDBJ databases">
        <authorList>
            <person name="King R."/>
        </authorList>
    </citation>
    <scope>NUCLEOTIDE SEQUENCE</scope>
</reference>
<gene>
    <name evidence="2" type="ORF">CHILSU_LOCUS5858</name>
</gene>